<evidence type="ECO:0000313" key="2">
    <source>
        <dbReference type="Proteomes" id="UP000037442"/>
    </source>
</evidence>
<proteinExistence type="predicted"/>
<protein>
    <submittedName>
        <fullName evidence="1">Uncharacterized protein</fullName>
    </submittedName>
</protein>
<accession>A0A0L7MBH5</accession>
<comment type="caution">
    <text evidence="1">The sequence shown here is derived from an EMBL/GenBank/DDBJ whole genome shotgun (WGS) entry which is preliminary data.</text>
</comment>
<dbReference type="RefSeq" id="WP_053284373.1">
    <property type="nucleotide sequence ID" value="NZ_JNVD01000030.1"/>
</dbReference>
<evidence type="ECO:0000313" key="1">
    <source>
        <dbReference type="EMBL" id="KOC19252.1"/>
    </source>
</evidence>
<name>A0A0L7MBH5_COMTE</name>
<dbReference type="AlphaFoldDB" id="A0A0L7MBH5"/>
<dbReference type="EMBL" id="JNVD01000030">
    <property type="protein sequence ID" value="KOC19252.1"/>
    <property type="molecule type" value="Genomic_DNA"/>
</dbReference>
<organism evidence="1 2">
    <name type="scientific">Comamonas testosteroni</name>
    <name type="common">Pseudomonas testosteroni</name>
    <dbReference type="NCBI Taxonomy" id="285"/>
    <lineage>
        <taxon>Bacteria</taxon>
        <taxon>Pseudomonadati</taxon>
        <taxon>Pseudomonadota</taxon>
        <taxon>Betaproteobacteria</taxon>
        <taxon>Burkholderiales</taxon>
        <taxon>Comamonadaceae</taxon>
        <taxon>Comamonas</taxon>
    </lineage>
</organism>
<gene>
    <name evidence="1" type="ORF">GL58_18780</name>
</gene>
<dbReference type="Proteomes" id="UP000037442">
    <property type="component" value="Unassembled WGS sequence"/>
</dbReference>
<sequence length="181" mass="19284">MTVFLQFIDEAAAAAALSPWSADGAIPAYIGSAAVDVIGVIQRPTGEVLQTEAGEIPVLAPVPGWHINLSARVPELEQYEVGAPATPDRVFAGIDVVVPPRVPSRVTRRQARQALALAGLFAAVQPAINAIPDPQQRQLAQIEWDDSQDFERERPLLIELGHAIGLDDAGIDELFIQAGAL</sequence>
<dbReference type="PATRIC" id="fig|285.49.peg.3883"/>
<reference evidence="2" key="1">
    <citation type="submission" date="2014-06" db="EMBL/GenBank/DDBJ databases">
        <title>Draft genome sequence of C. testosteroni WDL7.</title>
        <authorList>
            <person name="Wu Y."/>
            <person name="Seshan H."/>
            <person name="Arumugam K."/>
        </authorList>
    </citation>
    <scope>NUCLEOTIDE SEQUENCE [LARGE SCALE GENOMIC DNA]</scope>
    <source>
        <strain evidence="2">WDL7</strain>
    </source>
</reference>